<reference evidence="1 2" key="1">
    <citation type="submission" date="2020-02" db="EMBL/GenBank/DDBJ databases">
        <authorList>
            <person name="Ma Q."/>
            <person name="Huang Y."/>
            <person name="Song X."/>
            <person name="Pei D."/>
        </authorList>
    </citation>
    <scope>NUCLEOTIDE SEQUENCE [LARGE SCALE GENOMIC DNA]</scope>
    <source>
        <strain evidence="1">Sxm20200214</strain>
        <tissue evidence="1">Leaf</tissue>
    </source>
</reference>
<dbReference type="EMBL" id="JAAMPC010000012">
    <property type="protein sequence ID" value="KAG2275040.1"/>
    <property type="molecule type" value="Genomic_DNA"/>
</dbReference>
<name>A0A8X7UCV9_BRACI</name>
<proteinExistence type="predicted"/>
<accession>A0A8X7UCV9</accession>
<gene>
    <name evidence="1" type="ORF">Bca52824_057595</name>
</gene>
<evidence type="ECO:0000313" key="2">
    <source>
        <dbReference type="Proteomes" id="UP000886595"/>
    </source>
</evidence>
<keyword evidence="2" id="KW-1185">Reference proteome</keyword>
<comment type="caution">
    <text evidence="1">The sequence shown here is derived from an EMBL/GenBank/DDBJ whole genome shotgun (WGS) entry which is preliminary data.</text>
</comment>
<dbReference type="OrthoDB" id="1845088at2759"/>
<sequence>MSCMTYKRMKLLLLLRTGRFKVLLQTHTKLIKQLSTTTEEEGLLFWLKQRKRRLVFSWSWVSSANYSYCWQQHSPYMLDLWQSGHSALKCWNRFDNNYQSNDVPEALAALQTADAT</sequence>
<dbReference type="Proteomes" id="UP000886595">
    <property type="component" value="Unassembled WGS sequence"/>
</dbReference>
<organism evidence="1 2">
    <name type="scientific">Brassica carinata</name>
    <name type="common">Ethiopian mustard</name>
    <name type="synonym">Abyssinian cabbage</name>
    <dbReference type="NCBI Taxonomy" id="52824"/>
    <lineage>
        <taxon>Eukaryota</taxon>
        <taxon>Viridiplantae</taxon>
        <taxon>Streptophyta</taxon>
        <taxon>Embryophyta</taxon>
        <taxon>Tracheophyta</taxon>
        <taxon>Spermatophyta</taxon>
        <taxon>Magnoliopsida</taxon>
        <taxon>eudicotyledons</taxon>
        <taxon>Gunneridae</taxon>
        <taxon>Pentapetalae</taxon>
        <taxon>rosids</taxon>
        <taxon>malvids</taxon>
        <taxon>Brassicales</taxon>
        <taxon>Brassicaceae</taxon>
        <taxon>Brassiceae</taxon>
        <taxon>Brassica</taxon>
    </lineage>
</organism>
<evidence type="ECO:0000313" key="1">
    <source>
        <dbReference type="EMBL" id="KAG2275040.1"/>
    </source>
</evidence>
<protein>
    <submittedName>
        <fullName evidence="1">Uncharacterized protein</fullName>
    </submittedName>
</protein>
<dbReference type="AlphaFoldDB" id="A0A8X7UCV9"/>